<gene>
    <name evidence="1" type="ORF">Alo02nite_06950</name>
    <name evidence="2" type="ORF">BJ964_007425</name>
</gene>
<dbReference type="EMBL" id="JACHNC010000001">
    <property type="protein sequence ID" value="MBB4753264.1"/>
    <property type="molecule type" value="Genomic_DNA"/>
</dbReference>
<comment type="caution">
    <text evidence="2">The sequence shown here is derived from an EMBL/GenBank/DDBJ whole genome shotgun (WGS) entry which is preliminary data.</text>
</comment>
<name>A0A7W7HMG3_9ACTN</name>
<evidence type="ECO:0000313" key="4">
    <source>
        <dbReference type="Proteomes" id="UP000631312"/>
    </source>
</evidence>
<reference evidence="2 3" key="1">
    <citation type="submission" date="2020-08" db="EMBL/GenBank/DDBJ databases">
        <title>Sequencing the genomes of 1000 actinobacteria strains.</title>
        <authorList>
            <person name="Klenk H.-P."/>
        </authorList>
    </citation>
    <scope>NUCLEOTIDE SEQUENCE [LARGE SCALE GENOMIC DNA]</scope>
    <source>
        <strain evidence="2 3">DSM 43150</strain>
    </source>
</reference>
<evidence type="ECO:0000313" key="3">
    <source>
        <dbReference type="Proteomes" id="UP000590511"/>
    </source>
</evidence>
<organism evidence="2 3">
    <name type="scientific">Actinoplanes lobatus</name>
    <dbReference type="NCBI Taxonomy" id="113568"/>
    <lineage>
        <taxon>Bacteria</taxon>
        <taxon>Bacillati</taxon>
        <taxon>Actinomycetota</taxon>
        <taxon>Actinomycetes</taxon>
        <taxon>Micromonosporales</taxon>
        <taxon>Micromonosporaceae</taxon>
        <taxon>Actinoplanes</taxon>
    </lineage>
</organism>
<sequence length="71" mass="7975">MVTFRIRQGREDLTGAVVRAVHGRLLTERSAHVFRILPGEHASRVALAGLGLRERVLSPALEPRPYPWFTS</sequence>
<reference evidence="1 4" key="2">
    <citation type="submission" date="2021-01" db="EMBL/GenBank/DDBJ databases">
        <title>Whole genome shotgun sequence of Actinoplanes lobatus NBRC 12513.</title>
        <authorList>
            <person name="Komaki H."/>
            <person name="Tamura T."/>
        </authorList>
    </citation>
    <scope>NUCLEOTIDE SEQUENCE [LARGE SCALE GENOMIC DNA]</scope>
    <source>
        <strain evidence="1 4">NBRC 12513</strain>
    </source>
</reference>
<dbReference type="Proteomes" id="UP000590511">
    <property type="component" value="Unassembled WGS sequence"/>
</dbReference>
<keyword evidence="4" id="KW-1185">Reference proteome</keyword>
<evidence type="ECO:0000313" key="2">
    <source>
        <dbReference type="EMBL" id="MBB4753264.1"/>
    </source>
</evidence>
<accession>A0A7W7HMG3</accession>
<dbReference type="AlphaFoldDB" id="A0A7W7HMG3"/>
<dbReference type="EMBL" id="BOMP01000010">
    <property type="protein sequence ID" value="GIE37797.1"/>
    <property type="molecule type" value="Genomic_DNA"/>
</dbReference>
<dbReference type="Proteomes" id="UP000631312">
    <property type="component" value="Unassembled WGS sequence"/>
</dbReference>
<evidence type="ECO:0000313" key="1">
    <source>
        <dbReference type="EMBL" id="GIE37797.1"/>
    </source>
</evidence>
<protein>
    <submittedName>
        <fullName evidence="2">Uncharacterized protein</fullName>
    </submittedName>
</protein>
<proteinExistence type="predicted"/>